<dbReference type="AlphaFoldDB" id="A0A2U1ZW45"/>
<dbReference type="Proteomes" id="UP000245166">
    <property type="component" value="Unassembled WGS sequence"/>
</dbReference>
<dbReference type="Pfam" id="PF00933">
    <property type="entry name" value="Glyco_hydro_3"/>
    <property type="match status" value="1"/>
</dbReference>
<comment type="similarity">
    <text evidence="1 4">Belongs to the glycosyl hydrolase 3 family.</text>
</comment>
<dbReference type="RefSeq" id="WP_109229580.1">
    <property type="nucleotide sequence ID" value="NZ_PYHR01000002.1"/>
</dbReference>
<organism evidence="7 8">
    <name type="scientific">Serinibacter arcticus</name>
    <dbReference type="NCBI Taxonomy" id="1655435"/>
    <lineage>
        <taxon>Bacteria</taxon>
        <taxon>Bacillati</taxon>
        <taxon>Actinomycetota</taxon>
        <taxon>Actinomycetes</taxon>
        <taxon>Micrococcales</taxon>
        <taxon>Beutenbergiaceae</taxon>
        <taxon>Serinibacter</taxon>
    </lineage>
</organism>
<evidence type="ECO:0000313" key="7">
    <source>
        <dbReference type="EMBL" id="PWD51199.1"/>
    </source>
</evidence>
<reference evidence="7 8" key="1">
    <citation type="submission" date="2018-03" db="EMBL/GenBank/DDBJ databases">
        <title>Genome assembly of novel Miniimonas species PCH200.</title>
        <authorList>
            <person name="Thakur V."/>
            <person name="Kumar V."/>
            <person name="Singh D."/>
        </authorList>
    </citation>
    <scope>NUCLEOTIDE SEQUENCE [LARGE SCALE GENOMIC DNA]</scope>
    <source>
        <strain evidence="7 8">PCH200</strain>
    </source>
</reference>
<dbReference type="SUPFAM" id="SSF51445">
    <property type="entry name" value="(Trans)glycosidases"/>
    <property type="match status" value="1"/>
</dbReference>
<keyword evidence="8" id="KW-1185">Reference proteome</keyword>
<dbReference type="InterPro" id="IPR036881">
    <property type="entry name" value="Glyco_hydro_3_C_sf"/>
</dbReference>
<dbReference type="InterPro" id="IPR013783">
    <property type="entry name" value="Ig-like_fold"/>
</dbReference>
<evidence type="ECO:0000256" key="2">
    <source>
        <dbReference type="ARBA" id="ARBA00022801"/>
    </source>
</evidence>
<feature type="domain" description="Fibronectin type III-like" evidence="6">
    <location>
        <begin position="687"/>
        <end position="756"/>
    </location>
</feature>
<dbReference type="PANTHER" id="PTHR42715">
    <property type="entry name" value="BETA-GLUCOSIDASE"/>
    <property type="match status" value="1"/>
</dbReference>
<proteinExistence type="inferred from homology"/>
<dbReference type="InterPro" id="IPR026891">
    <property type="entry name" value="Fn3-like"/>
</dbReference>
<dbReference type="SUPFAM" id="SSF52279">
    <property type="entry name" value="Beta-D-glucan exohydrolase, C-terminal domain"/>
    <property type="match status" value="1"/>
</dbReference>
<dbReference type="PROSITE" id="PS00775">
    <property type="entry name" value="GLYCOSYL_HYDROL_F3"/>
    <property type="match status" value="1"/>
</dbReference>
<evidence type="ECO:0000256" key="5">
    <source>
        <dbReference type="SAM" id="MobiDB-lite"/>
    </source>
</evidence>
<keyword evidence="4" id="KW-0326">Glycosidase</keyword>
<evidence type="ECO:0000256" key="4">
    <source>
        <dbReference type="RuleBase" id="RU361161"/>
    </source>
</evidence>
<dbReference type="Gene3D" id="3.20.20.300">
    <property type="entry name" value="Glycoside hydrolase, family 3, N-terminal domain"/>
    <property type="match status" value="1"/>
</dbReference>
<sequence length="789" mass="81876">MTDNDVDNDVSPITAPPTPLWRDPAHPAADRAAALLAELTLEEKVAQLGSYWADTRGSDEVIAPMQDVLGAGRPPFADAVAHGIGHLTRVLGTTPVDSATGARKVADAQRVVTDASRLGIPAIAHEECLTGFTTLGATVYPSPLSWGATFDPELIARVGRAIGEDLRAVGVHQGLAPVLDVTRDYRWGRVEETIGEDPYLVGTIGAAYVQGVESAGVVATLKHFLGYSASRGGRNHAPVSAGPREVADVLLPPFEMALAVGGARSVMNSYSEIDGVPVGADAGLLTTVLRDQLGFEGTVVSDYWSIAFLLSKHAVAEDVADAGRLALTAGIDVELPDTGAYGALPRLVRAGVIREDLVDRAVLRVLRQKVELGLLDPDWDPLAPTRGDVDLDSADNRALAGEVAERAVVLLANDSGLLPLDSPNRVAVIGPCADDARGLLGCYSYPIHVLPRHPEHGLGLPVASIAQALDAELADTAVVALEGVPLLEHDRSGIAAAVAAARESDVVVAVVGDRAGMFGKGTSGEGCDAPDLELPGLQGELVEALLDVGTETGVPVVLVVASGRPYAVGRYRDRAAAIVQTFMPGVEGAAAIAGVLSGRVNPSGHLPVSVPATSGGAPHTYLGPALAHDGDRISNVSVAPAFPFGHGLAYTTFAVGDLELEAATVPTDGTVRASVRVTNTGTRAGSTVVQLYGRDLAASVTRPVLELLGYRRLDLDPGATRRVELVLHTDRLSFTGAAGHRVVEPGRVELSAGLSSGERPASAQVTLTGPERRVAARRVLVTEVNDDIA</sequence>
<dbReference type="Pfam" id="PF01915">
    <property type="entry name" value="Glyco_hydro_3_C"/>
    <property type="match status" value="1"/>
</dbReference>
<dbReference type="InterPro" id="IPR017853">
    <property type="entry name" value="GH"/>
</dbReference>
<dbReference type="InterPro" id="IPR036962">
    <property type="entry name" value="Glyco_hydro_3_N_sf"/>
</dbReference>
<dbReference type="SMART" id="SM01217">
    <property type="entry name" value="Fn3_like"/>
    <property type="match status" value="1"/>
</dbReference>
<dbReference type="GO" id="GO:0005975">
    <property type="term" value="P:carbohydrate metabolic process"/>
    <property type="evidence" value="ECO:0007669"/>
    <property type="project" value="InterPro"/>
</dbReference>
<evidence type="ECO:0000256" key="1">
    <source>
        <dbReference type="ARBA" id="ARBA00005336"/>
    </source>
</evidence>
<dbReference type="Pfam" id="PF14310">
    <property type="entry name" value="Fn3-like"/>
    <property type="match status" value="1"/>
</dbReference>
<dbReference type="OrthoDB" id="3187421at2"/>
<dbReference type="InterPro" id="IPR002772">
    <property type="entry name" value="Glyco_hydro_3_C"/>
</dbReference>
<comment type="caution">
    <text evidence="7">The sequence shown here is derived from an EMBL/GenBank/DDBJ whole genome shotgun (WGS) entry which is preliminary data.</text>
</comment>
<accession>A0A2U1ZW45</accession>
<evidence type="ECO:0000256" key="3">
    <source>
        <dbReference type="ARBA" id="ARBA00023277"/>
    </source>
</evidence>
<dbReference type="EMBL" id="PYHR01000002">
    <property type="protein sequence ID" value="PWD51199.1"/>
    <property type="molecule type" value="Genomic_DNA"/>
</dbReference>
<feature type="region of interest" description="Disordered" evidence="5">
    <location>
        <begin position="1"/>
        <end position="25"/>
    </location>
</feature>
<keyword evidence="2 4" id="KW-0378">Hydrolase</keyword>
<evidence type="ECO:0000259" key="6">
    <source>
        <dbReference type="SMART" id="SM01217"/>
    </source>
</evidence>
<name>A0A2U1ZW45_9MICO</name>
<evidence type="ECO:0000313" key="8">
    <source>
        <dbReference type="Proteomes" id="UP000245166"/>
    </source>
</evidence>
<protein>
    <submittedName>
        <fullName evidence="7">Glycosyl hydrolase</fullName>
    </submittedName>
</protein>
<gene>
    <name evidence="7" type="ORF">C8046_11610</name>
</gene>
<dbReference type="InterPro" id="IPR019800">
    <property type="entry name" value="Glyco_hydro_3_AS"/>
</dbReference>
<keyword evidence="3" id="KW-0119">Carbohydrate metabolism</keyword>
<dbReference type="InterPro" id="IPR001764">
    <property type="entry name" value="Glyco_hydro_3_N"/>
</dbReference>
<dbReference type="PRINTS" id="PR00133">
    <property type="entry name" value="GLHYDRLASE3"/>
</dbReference>
<dbReference type="Gene3D" id="3.40.50.1700">
    <property type="entry name" value="Glycoside hydrolase family 3 C-terminal domain"/>
    <property type="match status" value="1"/>
</dbReference>
<dbReference type="InterPro" id="IPR050288">
    <property type="entry name" value="Cellulose_deg_GH3"/>
</dbReference>
<dbReference type="GO" id="GO:0004553">
    <property type="term" value="F:hydrolase activity, hydrolyzing O-glycosyl compounds"/>
    <property type="evidence" value="ECO:0007669"/>
    <property type="project" value="InterPro"/>
</dbReference>
<dbReference type="PANTHER" id="PTHR42715:SF10">
    <property type="entry name" value="BETA-GLUCOSIDASE"/>
    <property type="match status" value="1"/>
</dbReference>
<dbReference type="Gene3D" id="2.60.40.10">
    <property type="entry name" value="Immunoglobulins"/>
    <property type="match status" value="1"/>
</dbReference>